<reference evidence="4" key="1">
    <citation type="journal article" date="2023" name="Science">
        <title>Genome structures resolve the early diversification of teleost fishes.</title>
        <authorList>
            <person name="Parey E."/>
            <person name="Louis A."/>
            <person name="Montfort J."/>
            <person name="Bouchez O."/>
            <person name="Roques C."/>
            <person name="Iampietro C."/>
            <person name="Lluch J."/>
            <person name="Castinel A."/>
            <person name="Donnadieu C."/>
            <person name="Desvignes T."/>
            <person name="Floi Bucao C."/>
            <person name="Jouanno E."/>
            <person name="Wen M."/>
            <person name="Mejri S."/>
            <person name="Dirks R."/>
            <person name="Jansen H."/>
            <person name="Henkel C."/>
            <person name="Chen W.J."/>
            <person name="Zahm M."/>
            <person name="Cabau C."/>
            <person name="Klopp C."/>
            <person name="Thompson A.W."/>
            <person name="Robinson-Rechavi M."/>
            <person name="Braasch I."/>
            <person name="Lecointre G."/>
            <person name="Bobe J."/>
            <person name="Postlethwait J.H."/>
            <person name="Berthelot C."/>
            <person name="Roest Crollius H."/>
            <person name="Guiguen Y."/>
        </authorList>
    </citation>
    <scope>NUCLEOTIDE SEQUENCE</scope>
    <source>
        <strain evidence="4">NC1722</strain>
    </source>
</reference>
<dbReference type="Pfam" id="PF14916">
    <property type="entry name" value="CCDC92"/>
    <property type="match status" value="1"/>
</dbReference>
<feature type="compositionally biased region" description="Basic and acidic residues" evidence="2">
    <location>
        <begin position="259"/>
        <end position="269"/>
    </location>
</feature>
<dbReference type="InterPro" id="IPR039496">
    <property type="entry name" value="CCDC92/74_N"/>
</dbReference>
<evidence type="ECO:0000259" key="3">
    <source>
        <dbReference type="Pfam" id="PF14916"/>
    </source>
</evidence>
<protein>
    <recommendedName>
        <fullName evidence="3">CCDC92/74 N-terminal domain-containing protein</fullName>
    </recommendedName>
</protein>
<keyword evidence="1" id="KW-0175">Coiled coil</keyword>
<evidence type="ECO:0000313" key="4">
    <source>
        <dbReference type="EMBL" id="KAJ8392145.1"/>
    </source>
</evidence>
<dbReference type="Proteomes" id="UP001221898">
    <property type="component" value="Unassembled WGS sequence"/>
</dbReference>
<dbReference type="EMBL" id="JAINUG010000149">
    <property type="protein sequence ID" value="KAJ8392145.1"/>
    <property type="molecule type" value="Genomic_DNA"/>
</dbReference>
<accession>A0AAD7WD32</accession>
<comment type="caution">
    <text evidence="4">The sequence shown here is derived from an EMBL/GenBank/DDBJ whole genome shotgun (WGS) entry which is preliminary data.</text>
</comment>
<keyword evidence="5" id="KW-1185">Reference proteome</keyword>
<evidence type="ECO:0000256" key="2">
    <source>
        <dbReference type="SAM" id="MobiDB-lite"/>
    </source>
</evidence>
<gene>
    <name evidence="4" type="ORF">AAFF_G00079510</name>
</gene>
<organism evidence="4 5">
    <name type="scientific">Aldrovandia affinis</name>
    <dbReference type="NCBI Taxonomy" id="143900"/>
    <lineage>
        <taxon>Eukaryota</taxon>
        <taxon>Metazoa</taxon>
        <taxon>Chordata</taxon>
        <taxon>Craniata</taxon>
        <taxon>Vertebrata</taxon>
        <taxon>Euteleostomi</taxon>
        <taxon>Actinopterygii</taxon>
        <taxon>Neopterygii</taxon>
        <taxon>Teleostei</taxon>
        <taxon>Notacanthiformes</taxon>
        <taxon>Halosauridae</taxon>
        <taxon>Aldrovandia</taxon>
    </lineage>
</organism>
<proteinExistence type="predicted"/>
<dbReference type="AlphaFoldDB" id="A0AAD7WD32"/>
<dbReference type="PANTHER" id="PTHR14882">
    <property type="entry name" value="COILED-COIL DOMAIN-CONTAINING 74A"/>
    <property type="match status" value="1"/>
</dbReference>
<evidence type="ECO:0000256" key="1">
    <source>
        <dbReference type="ARBA" id="ARBA00023054"/>
    </source>
</evidence>
<name>A0AAD7WD32_9TELE</name>
<feature type="domain" description="CCDC92/74 N-terminal" evidence="3">
    <location>
        <begin position="29"/>
        <end position="79"/>
    </location>
</feature>
<sequence length="269" mass="30785">MHCRHIPLTSDLSGQGKWGVAMETGWLAQQVERVERSVAFLRQDQMTLLHGLHLEIVSLQKRCTDLTCELEVQHLVPTQTEVEAEEEFLEGRCREVEMRLEEEQWTVGELQKELSQKGALVRALRCSLRDEERRFLQELKQGSHRSTELRTQLRTQTEAAAYLSFQLHSARQHLRHLHLQHPPRAQLRGERARECVPQQRVTGPEDPTPMPDPALFLHPCKGRPHPPSTMTQRLEGLEGEGKAMDTGEGCSSSLINAATDHKPEMENYN</sequence>
<feature type="region of interest" description="Disordered" evidence="2">
    <location>
        <begin position="241"/>
        <end position="269"/>
    </location>
</feature>
<dbReference type="InterPro" id="IPR040370">
    <property type="entry name" value="CCDC74A/CCDC74B/CCDC92"/>
</dbReference>
<evidence type="ECO:0000313" key="5">
    <source>
        <dbReference type="Proteomes" id="UP001221898"/>
    </source>
</evidence>
<dbReference type="PANTHER" id="PTHR14882:SF3">
    <property type="entry name" value="COILED-COIL DOMAIN CONTAINING 92B"/>
    <property type="match status" value="1"/>
</dbReference>